<dbReference type="EMBL" id="GFDL01002463">
    <property type="protein sequence ID" value="JAV32582.1"/>
    <property type="molecule type" value="Transcribed_RNA"/>
</dbReference>
<feature type="compositionally biased region" description="Basic and acidic residues" evidence="1">
    <location>
        <begin position="841"/>
        <end position="850"/>
    </location>
</feature>
<dbReference type="AlphaFoldDB" id="A0A1Q3FYM7"/>
<evidence type="ECO:0000256" key="1">
    <source>
        <dbReference type="SAM" id="MobiDB-lite"/>
    </source>
</evidence>
<feature type="region of interest" description="Disordered" evidence="1">
    <location>
        <begin position="808"/>
        <end position="850"/>
    </location>
</feature>
<reference evidence="2" key="1">
    <citation type="submission" date="2017-01" db="EMBL/GenBank/DDBJ databases">
        <title>A deep insight into the sialotranscriptome of adult male and female Cluex tarsalis mosquitoes.</title>
        <authorList>
            <person name="Ribeiro J.M."/>
            <person name="Moreira F."/>
            <person name="Bernard K.A."/>
            <person name="Calvo E."/>
        </authorList>
    </citation>
    <scope>NUCLEOTIDE SEQUENCE</scope>
    <source>
        <strain evidence="2">Kern County</strain>
        <tissue evidence="2">Salivary glands</tissue>
    </source>
</reference>
<accession>A0A1Q3FYM7</accession>
<protein>
    <submittedName>
        <fullName evidence="2">Putative muscle-specific protein 300 isoform g</fullName>
    </submittedName>
</protein>
<feature type="region of interest" description="Disordered" evidence="1">
    <location>
        <begin position="161"/>
        <end position="192"/>
    </location>
</feature>
<name>A0A1Q3FYM7_CULTA</name>
<feature type="region of interest" description="Disordered" evidence="1">
    <location>
        <begin position="310"/>
        <end position="331"/>
    </location>
</feature>
<feature type="compositionally biased region" description="Polar residues" evidence="1">
    <location>
        <begin position="177"/>
        <end position="192"/>
    </location>
</feature>
<proteinExistence type="predicted"/>
<organism evidence="2">
    <name type="scientific">Culex tarsalis</name>
    <name type="common">Encephalitis mosquito</name>
    <dbReference type="NCBI Taxonomy" id="7177"/>
    <lineage>
        <taxon>Eukaryota</taxon>
        <taxon>Metazoa</taxon>
        <taxon>Ecdysozoa</taxon>
        <taxon>Arthropoda</taxon>
        <taxon>Hexapoda</taxon>
        <taxon>Insecta</taxon>
        <taxon>Pterygota</taxon>
        <taxon>Neoptera</taxon>
        <taxon>Endopterygota</taxon>
        <taxon>Diptera</taxon>
        <taxon>Nematocera</taxon>
        <taxon>Culicoidea</taxon>
        <taxon>Culicidae</taxon>
        <taxon>Culicinae</taxon>
        <taxon>Culicini</taxon>
        <taxon>Culex</taxon>
        <taxon>Culex</taxon>
    </lineage>
</organism>
<evidence type="ECO:0000313" key="2">
    <source>
        <dbReference type="EMBL" id="JAV32582.1"/>
    </source>
</evidence>
<sequence length="868" mass="97880">MTKLEKRLKQTKVKGKSPVKTLANENVFELLKLHDAEKQYLEKIKNEQLWESKVSTNVGNSFQTQRKAENKMEDAGNDFVEKLKQSEVYIETSMAIDVSLSNSLTKATYFSELQCAEKHYLEARNCGDSTSAMKGKIQYEYHVNTSKDDIDDAILKSPVNEGYPKVTKDSSSDSNDDYLTNSKSKPIDTTSSNENVATEFNLTDMLNENTLHPFTKNESWLNKSVYDKAECLFYTLKSIENGNTSNEIMLNKYSNDNEKNAIQESKNILPETDQNTEPAVEDVDETNRQPKCAAKKLTIASSVLNIPMTHGLTDSDDPETPKHPTKHHSLGSTDNVALICSEKYDPESTISKQILPHGVENILESLLSEELKMNNLPYDNINDLIKGLQVLIEKLADYKQQNYAISMSLPSNADKKILDSIGMIDDRIDFLRQRAHDALEKIQQTLKIREQRKKEVQSYVLLLEEIESWLSTSLIQLDDVDDNTIEDDIHQMLHRNQNLLCNLNEKETKARAILAKTDEFLMYSDVCDRTMLLKENLGVIIRTMREKSLIVENNIQRLNQKLEPTASTMVNTEMQTSPPVSLEVFSRIPVDQQDTSSQTQTSTDNILIIQSVSNGQETVQISNVRNTPLMGTTGDIIVEAKYTHPQEGESRKTSELLLQNIPSQFESTFVEPDDSTTEVVVNKDGSKKITLRKAIQPSESIGPCEIASISTLDVNILPSVIEGETVHKPNPVNEDVDVVASNIVGEILDDIQETVVFMVDLKESELLDIQEQDSQVFESDALKVDLIASVVDSPSTITVFSPLRTQDPNAKLTEKTEQKSNAKAQEQEDENQTKTKAITTRHREGRSAKTDDTHYVYRARTSRNCLFI</sequence>